<name>A0A1M6XD95_9BACL</name>
<dbReference type="Pfam" id="PF07238">
    <property type="entry name" value="PilZ"/>
    <property type="match status" value="1"/>
</dbReference>
<dbReference type="STRING" id="1830138.SAMN05443507_13324"/>
<dbReference type="SUPFAM" id="SSF141371">
    <property type="entry name" value="PilZ domain-like"/>
    <property type="match status" value="1"/>
</dbReference>
<feature type="domain" description="PilZ" evidence="1">
    <location>
        <begin position="99"/>
        <end position="206"/>
    </location>
</feature>
<dbReference type="RefSeq" id="WP_072875244.1">
    <property type="nucleotide sequence ID" value="NZ_FRAF01000033.1"/>
</dbReference>
<evidence type="ECO:0000259" key="1">
    <source>
        <dbReference type="Pfam" id="PF07238"/>
    </source>
</evidence>
<dbReference type="Pfam" id="PF12945">
    <property type="entry name" value="PilZNR"/>
    <property type="match status" value="1"/>
</dbReference>
<dbReference type="EMBL" id="FRAF01000033">
    <property type="protein sequence ID" value="SHL03970.1"/>
    <property type="molecule type" value="Genomic_DNA"/>
</dbReference>
<accession>A0A1M6XD95</accession>
<sequence length="213" mass="25037">MSLFTVGQLVHISLMPKSEVYYKTNIFEMDEKYFYASAPLNHEKHEYLRANIGQSYFFEYHSQDGALCRFDSVLMDYTQIPVPTWKFQIPETHKISREQRREFVRVPADIPVKVRWMNGNDKHSADVYSRDISGGGMAILIPKNVYFQLGQQVYIQFKLPNYHSEVMLAAEVTRVSERNDRGYASVSLQFLGLREGIRQKIIQYTFSRQRMIK</sequence>
<dbReference type="InterPro" id="IPR009875">
    <property type="entry name" value="PilZ_domain"/>
</dbReference>
<keyword evidence="4" id="KW-1185">Reference proteome</keyword>
<evidence type="ECO:0000313" key="3">
    <source>
        <dbReference type="EMBL" id="SHL03970.1"/>
    </source>
</evidence>
<protein>
    <submittedName>
        <fullName evidence="3">Protein YcgR</fullName>
    </submittedName>
</protein>
<dbReference type="Gene3D" id="2.40.10.220">
    <property type="entry name" value="predicted glycosyltransferase like domains"/>
    <property type="match status" value="1"/>
</dbReference>
<proteinExistence type="predicted"/>
<organism evidence="3 4">
    <name type="scientific">Alicyclobacillus tolerans</name>
    <dbReference type="NCBI Taxonomy" id="90970"/>
    <lineage>
        <taxon>Bacteria</taxon>
        <taxon>Bacillati</taxon>
        <taxon>Bacillota</taxon>
        <taxon>Bacilli</taxon>
        <taxon>Bacillales</taxon>
        <taxon>Alicyclobacillaceae</taxon>
        <taxon>Alicyclobacillus</taxon>
    </lineage>
</organism>
<dbReference type="GO" id="GO:0035438">
    <property type="term" value="F:cyclic-di-GMP binding"/>
    <property type="evidence" value="ECO:0007669"/>
    <property type="project" value="InterPro"/>
</dbReference>
<feature type="domain" description="Type III secretion system flagellar brake protein YcgR PilZN" evidence="2">
    <location>
        <begin position="6"/>
        <end position="90"/>
    </location>
</feature>
<reference evidence="4" key="1">
    <citation type="submission" date="2016-11" db="EMBL/GenBank/DDBJ databases">
        <authorList>
            <person name="Varghese N."/>
            <person name="Submissions S."/>
        </authorList>
    </citation>
    <scope>NUCLEOTIDE SEQUENCE [LARGE SCALE GENOMIC DNA]</scope>
    <source>
        <strain evidence="4">USBA-503</strain>
    </source>
</reference>
<dbReference type="Proteomes" id="UP000184016">
    <property type="component" value="Unassembled WGS sequence"/>
</dbReference>
<dbReference type="AlphaFoldDB" id="A0A1M6XD95"/>
<gene>
    <name evidence="3" type="ORF">SAMN05443507_13324</name>
</gene>
<evidence type="ECO:0000259" key="2">
    <source>
        <dbReference type="Pfam" id="PF12945"/>
    </source>
</evidence>
<dbReference type="InterPro" id="IPR009926">
    <property type="entry name" value="T3SS_YcgR_PilZN"/>
</dbReference>
<evidence type="ECO:0000313" key="4">
    <source>
        <dbReference type="Proteomes" id="UP000184016"/>
    </source>
</evidence>